<dbReference type="InterPro" id="IPR005248">
    <property type="entry name" value="NadD/NMNAT"/>
</dbReference>
<keyword evidence="9 11" id="KW-0520">NAD</keyword>
<dbReference type="InterPro" id="IPR004821">
    <property type="entry name" value="Cyt_trans-like"/>
</dbReference>
<organism evidence="14 15">
    <name type="scientific">Brevundimonas vesicularis</name>
    <name type="common">Pseudomonas vesicularis</name>
    <dbReference type="NCBI Taxonomy" id="41276"/>
    <lineage>
        <taxon>Bacteria</taxon>
        <taxon>Pseudomonadati</taxon>
        <taxon>Pseudomonadota</taxon>
        <taxon>Alphaproteobacteria</taxon>
        <taxon>Caulobacterales</taxon>
        <taxon>Caulobacteraceae</taxon>
        <taxon>Brevundimonas</taxon>
    </lineage>
</organism>
<dbReference type="NCBIfam" id="NF000845">
    <property type="entry name" value="PRK00071.2-4"/>
    <property type="match status" value="1"/>
</dbReference>
<dbReference type="NCBIfam" id="TIGR00482">
    <property type="entry name" value="nicotinate (nicotinamide) nucleotide adenylyltransferase"/>
    <property type="match status" value="1"/>
</dbReference>
<dbReference type="GO" id="GO:0005524">
    <property type="term" value="F:ATP binding"/>
    <property type="evidence" value="ECO:0007669"/>
    <property type="project" value="UniProtKB-KW"/>
</dbReference>
<evidence type="ECO:0000256" key="11">
    <source>
        <dbReference type="HAMAP-Rule" id="MF_00244"/>
    </source>
</evidence>
<dbReference type="PANTHER" id="PTHR39321">
    <property type="entry name" value="NICOTINATE-NUCLEOTIDE ADENYLYLTRANSFERASE-RELATED"/>
    <property type="match status" value="1"/>
</dbReference>
<dbReference type="UniPathway" id="UPA00253">
    <property type="reaction ID" value="UER00332"/>
</dbReference>
<accession>A0A1Z3U960</accession>
<keyword evidence="5 11" id="KW-0808">Transferase</keyword>
<dbReference type="CDD" id="cd02165">
    <property type="entry name" value="NMNAT"/>
    <property type="match status" value="1"/>
</dbReference>
<evidence type="ECO:0000256" key="1">
    <source>
        <dbReference type="ARBA" id="ARBA00002324"/>
    </source>
</evidence>
<name>A0A1Z3U960_BREVE</name>
<dbReference type="InterPro" id="IPR014729">
    <property type="entry name" value="Rossmann-like_a/b/a_fold"/>
</dbReference>
<dbReference type="NCBIfam" id="NF000843">
    <property type="entry name" value="PRK00071.2-2"/>
    <property type="match status" value="1"/>
</dbReference>
<evidence type="ECO:0000256" key="7">
    <source>
        <dbReference type="ARBA" id="ARBA00022741"/>
    </source>
</evidence>
<dbReference type="Proteomes" id="UP000197050">
    <property type="component" value="Chromosome"/>
</dbReference>
<evidence type="ECO:0000256" key="5">
    <source>
        <dbReference type="ARBA" id="ARBA00022679"/>
    </source>
</evidence>
<comment type="similarity">
    <text evidence="3 11">Belongs to the NadD family.</text>
</comment>
<dbReference type="SUPFAM" id="SSF52374">
    <property type="entry name" value="Nucleotidylyl transferase"/>
    <property type="match status" value="1"/>
</dbReference>
<evidence type="ECO:0000256" key="3">
    <source>
        <dbReference type="ARBA" id="ARBA00009014"/>
    </source>
</evidence>
<keyword evidence="6 11" id="KW-0548">Nucleotidyltransferase</keyword>
<keyword evidence="7 11" id="KW-0547">Nucleotide-binding</keyword>
<comment type="function">
    <text evidence="1 11">Catalyzes the reversible adenylation of nicotinate mononucleotide (NaMN) to nicotinic acid adenine dinucleotide (NaAD).</text>
</comment>
<dbReference type="EC" id="2.7.7.18" evidence="11"/>
<keyword evidence="8 11" id="KW-0067">ATP-binding</keyword>
<evidence type="ECO:0000259" key="13">
    <source>
        <dbReference type="Pfam" id="PF01467"/>
    </source>
</evidence>
<evidence type="ECO:0000313" key="14">
    <source>
        <dbReference type="EMBL" id="ASE39823.1"/>
    </source>
</evidence>
<evidence type="ECO:0000256" key="9">
    <source>
        <dbReference type="ARBA" id="ARBA00023027"/>
    </source>
</evidence>
<dbReference type="GO" id="GO:0009435">
    <property type="term" value="P:NAD+ biosynthetic process"/>
    <property type="evidence" value="ECO:0007669"/>
    <property type="project" value="UniProtKB-UniRule"/>
</dbReference>
<dbReference type="AlphaFoldDB" id="A0A1Z3U960"/>
<evidence type="ECO:0000313" key="15">
    <source>
        <dbReference type="Proteomes" id="UP000197050"/>
    </source>
</evidence>
<evidence type="ECO:0000256" key="4">
    <source>
        <dbReference type="ARBA" id="ARBA00022642"/>
    </source>
</evidence>
<evidence type="ECO:0000256" key="12">
    <source>
        <dbReference type="SAM" id="MobiDB-lite"/>
    </source>
</evidence>
<dbReference type="PANTHER" id="PTHR39321:SF3">
    <property type="entry name" value="PHOSPHOPANTETHEINE ADENYLYLTRANSFERASE"/>
    <property type="match status" value="1"/>
</dbReference>
<reference evidence="15" key="1">
    <citation type="submission" date="2017-06" db="EMBL/GenBank/DDBJ databases">
        <title>FDA dAtabase for Regulatory Grade micrObial Sequences (FDA-ARGOS): Supporting development and validation of Infectious Disease Dx tests.</title>
        <authorList>
            <person name="Minogue T."/>
            <person name="Wolcott M."/>
            <person name="Wasieloski L."/>
            <person name="Aguilar W."/>
            <person name="Moore D."/>
            <person name="Tallon L."/>
            <person name="Sadzewicz L."/>
            <person name="Sengamalay N."/>
            <person name="Ott S."/>
            <person name="Godinez A."/>
            <person name="Nagaraj S."/>
            <person name="Nadendla S."/>
            <person name="Geyer C."/>
            <person name="Sichtig H."/>
        </authorList>
    </citation>
    <scope>NUCLEOTIDE SEQUENCE [LARGE SCALE GENOMIC DNA]</scope>
    <source>
        <strain evidence="15">FDAARGOS_289</strain>
    </source>
</reference>
<dbReference type="GO" id="GO:0004515">
    <property type="term" value="F:nicotinate-nucleotide adenylyltransferase activity"/>
    <property type="evidence" value="ECO:0007669"/>
    <property type="project" value="UniProtKB-UniRule"/>
</dbReference>
<evidence type="ECO:0000256" key="10">
    <source>
        <dbReference type="ARBA" id="ARBA00048721"/>
    </source>
</evidence>
<proteinExistence type="inferred from homology"/>
<sequence>MPMWRATPCSTPPSENEFCRRSMGARYKGAAEHNARRPRRRLSFFHAGPAPKGAGPRSGALRDGLILAPGMKVGLFGGSFNPAHDGHAHVAETAMRRLDLDRVVWLVSPQNPLKDARHSAPLEDRMASARRHARGPSMIVSDFESRAGVAWTVDTLRLLVARHPGVHFVWLMGSDNLASFHRWRGWTDIMRLMPVAVIARPGSLLDSRTAPAAARFAGFRIPAQQAGLLPTLQAPAWTYLTAPLNPLSSTAIRTGNGVRATS</sequence>
<evidence type="ECO:0000256" key="2">
    <source>
        <dbReference type="ARBA" id="ARBA00005019"/>
    </source>
</evidence>
<dbReference type="EMBL" id="CP022048">
    <property type="protein sequence ID" value="ASE39823.1"/>
    <property type="molecule type" value="Genomic_DNA"/>
</dbReference>
<dbReference type="KEGG" id="bvc:CEP68_10090"/>
<keyword evidence="4 11" id="KW-0662">Pyridine nucleotide biosynthesis</keyword>
<dbReference type="Gene3D" id="3.40.50.620">
    <property type="entry name" value="HUPs"/>
    <property type="match status" value="1"/>
</dbReference>
<comment type="pathway">
    <text evidence="2 11">Cofactor biosynthesis; NAD(+) biosynthesis; deamido-NAD(+) from nicotinate D-ribonucleotide: step 1/1.</text>
</comment>
<evidence type="ECO:0000256" key="6">
    <source>
        <dbReference type="ARBA" id="ARBA00022695"/>
    </source>
</evidence>
<protein>
    <recommendedName>
        <fullName evidence="11">Probable nicotinate-nucleotide adenylyltransferase</fullName>
        <ecNumber evidence="11">2.7.7.18</ecNumber>
    </recommendedName>
    <alternativeName>
        <fullName evidence="11">Deamido-NAD(+) diphosphorylase</fullName>
    </alternativeName>
    <alternativeName>
        <fullName evidence="11">Deamido-NAD(+) pyrophosphorylase</fullName>
    </alternativeName>
    <alternativeName>
        <fullName evidence="11">Nicotinate mononucleotide adenylyltransferase</fullName>
        <shortName evidence="11">NaMN adenylyltransferase</shortName>
    </alternativeName>
</protein>
<feature type="region of interest" description="Disordered" evidence="12">
    <location>
        <begin position="29"/>
        <end position="58"/>
    </location>
</feature>
<feature type="domain" description="Cytidyltransferase-like" evidence="13">
    <location>
        <begin position="75"/>
        <end position="254"/>
    </location>
</feature>
<dbReference type="Pfam" id="PF01467">
    <property type="entry name" value="CTP_transf_like"/>
    <property type="match status" value="1"/>
</dbReference>
<evidence type="ECO:0000256" key="8">
    <source>
        <dbReference type="ARBA" id="ARBA00022840"/>
    </source>
</evidence>
<gene>
    <name evidence="11" type="primary">nadD</name>
    <name evidence="14" type="ORF">CEP68_10090</name>
</gene>
<dbReference type="HAMAP" id="MF_00244">
    <property type="entry name" value="NaMN_adenylyltr"/>
    <property type="match status" value="1"/>
</dbReference>
<comment type="catalytic activity">
    <reaction evidence="10 11">
        <text>nicotinate beta-D-ribonucleotide + ATP + H(+) = deamido-NAD(+) + diphosphate</text>
        <dbReference type="Rhea" id="RHEA:22860"/>
        <dbReference type="ChEBI" id="CHEBI:15378"/>
        <dbReference type="ChEBI" id="CHEBI:30616"/>
        <dbReference type="ChEBI" id="CHEBI:33019"/>
        <dbReference type="ChEBI" id="CHEBI:57502"/>
        <dbReference type="ChEBI" id="CHEBI:58437"/>
        <dbReference type="EC" id="2.7.7.18"/>
    </reaction>
</comment>